<comment type="caution">
    <text evidence="6">The sequence shown here is derived from an EMBL/GenBank/DDBJ whole genome shotgun (WGS) entry which is preliminary data.</text>
</comment>
<dbReference type="PANTHER" id="PTHR13693">
    <property type="entry name" value="CLASS II AMINOTRANSFERASE/8-AMINO-7-OXONONANOATE SYNTHASE"/>
    <property type="match status" value="1"/>
</dbReference>
<evidence type="ECO:0000256" key="4">
    <source>
        <dbReference type="RuleBase" id="RU003693"/>
    </source>
</evidence>
<dbReference type="InterPro" id="IPR001917">
    <property type="entry name" value="Aminotrans_II_pyridoxalP_BS"/>
</dbReference>
<evidence type="ECO:0000313" key="6">
    <source>
        <dbReference type="EMBL" id="PJF34636.1"/>
    </source>
</evidence>
<evidence type="ECO:0000256" key="2">
    <source>
        <dbReference type="ARBA" id="ARBA00022679"/>
    </source>
</evidence>
<gene>
    <name evidence="6" type="ORF">CUN49_14660</name>
</gene>
<dbReference type="Proteomes" id="UP000229681">
    <property type="component" value="Unassembled WGS sequence"/>
</dbReference>
<dbReference type="PROSITE" id="PS00599">
    <property type="entry name" value="AA_TRANSFER_CLASS_2"/>
    <property type="match status" value="1"/>
</dbReference>
<evidence type="ECO:0000256" key="1">
    <source>
        <dbReference type="ARBA" id="ARBA00001933"/>
    </source>
</evidence>
<sequence>MPKDLFEKVRSYTIAKEAMSRGIYPYFQPLQNSEGVTATFEGREVIMLGSNNYLGLTTHPRVRQAAMDAIAKYGTSCTGSRFLNGTLELHHELERRLARFMGTEAALTFTTGYQVNVGTISALVGRGDYVIIDKDDHASIVDGCLMSFGEMKRFNHNDVSSLEKVLSRLPEDAGKLVVVDGVYSMGGDIAPLPEIVAICKKYGARIMVDDAHGIGVTGPMGRGTAAHFGLLDQVDITMGTFSKSFASVGGFIAGNADVIHYIQHHARSLIFSASLPPANAATVLACLDILEENPQIVDQLWENANYMRARLTEMGFDVGQSNTPIIPIIIRDDLRTVLAWRALVEGGVYTNPVLPPGVPANMSLLRTSYTATHTRQHLDRALAVFADVADRLDLIKASRAAMQLDVNHN</sequence>
<dbReference type="GO" id="GO:0030170">
    <property type="term" value="F:pyridoxal phosphate binding"/>
    <property type="evidence" value="ECO:0007669"/>
    <property type="project" value="InterPro"/>
</dbReference>
<evidence type="ECO:0000259" key="5">
    <source>
        <dbReference type="Pfam" id="PF00155"/>
    </source>
</evidence>
<reference evidence="6 7" key="1">
    <citation type="submission" date="2017-11" db="EMBL/GenBank/DDBJ databases">
        <title>Evolution of Phototrophy in the Chloroflexi Phylum Driven by Horizontal Gene Transfer.</title>
        <authorList>
            <person name="Ward L.M."/>
            <person name="Hemp J."/>
            <person name="Shih P.M."/>
            <person name="Mcglynn S.E."/>
            <person name="Fischer W."/>
        </authorList>
    </citation>
    <scope>NUCLEOTIDE SEQUENCE [LARGE SCALE GENOMIC DNA]</scope>
    <source>
        <strain evidence="6">JP3_13</strain>
    </source>
</reference>
<keyword evidence="3 4" id="KW-0663">Pyridoxal phosphate</keyword>
<dbReference type="GO" id="GO:0016740">
    <property type="term" value="F:transferase activity"/>
    <property type="evidence" value="ECO:0007669"/>
    <property type="project" value="UniProtKB-KW"/>
</dbReference>
<feature type="domain" description="Aminotransferase class I/classII large" evidence="5">
    <location>
        <begin position="44"/>
        <end position="384"/>
    </location>
</feature>
<comment type="similarity">
    <text evidence="4">Belongs to the class-II pyridoxal-phosphate-dependent aminotransferase family.</text>
</comment>
<dbReference type="InterPro" id="IPR015422">
    <property type="entry name" value="PyrdxlP-dep_Trfase_small"/>
</dbReference>
<dbReference type="Gene3D" id="3.40.640.10">
    <property type="entry name" value="Type I PLP-dependent aspartate aminotransferase-like (Major domain)"/>
    <property type="match status" value="1"/>
</dbReference>
<dbReference type="PANTHER" id="PTHR13693:SF3">
    <property type="entry name" value="LD36009P"/>
    <property type="match status" value="1"/>
</dbReference>
<dbReference type="CDD" id="cd06454">
    <property type="entry name" value="KBL_like"/>
    <property type="match status" value="1"/>
</dbReference>
<dbReference type="InterPro" id="IPR015421">
    <property type="entry name" value="PyrdxlP-dep_Trfase_major"/>
</dbReference>
<dbReference type="AlphaFoldDB" id="A0A2M8PAQ8"/>
<dbReference type="InterPro" id="IPR015424">
    <property type="entry name" value="PyrdxlP-dep_Trfase"/>
</dbReference>
<evidence type="ECO:0000313" key="7">
    <source>
        <dbReference type="Proteomes" id="UP000229681"/>
    </source>
</evidence>
<dbReference type="InterPro" id="IPR004839">
    <property type="entry name" value="Aminotransferase_I/II_large"/>
</dbReference>
<keyword evidence="2" id="KW-0808">Transferase</keyword>
<proteinExistence type="inferred from homology"/>
<comment type="cofactor">
    <cofactor evidence="1 4">
        <name>pyridoxal 5'-phosphate</name>
        <dbReference type="ChEBI" id="CHEBI:597326"/>
    </cofactor>
</comment>
<evidence type="ECO:0000256" key="3">
    <source>
        <dbReference type="ARBA" id="ARBA00022898"/>
    </source>
</evidence>
<dbReference type="SUPFAM" id="SSF53383">
    <property type="entry name" value="PLP-dependent transferases"/>
    <property type="match status" value="1"/>
</dbReference>
<dbReference type="InterPro" id="IPR050087">
    <property type="entry name" value="AON_synthase_class-II"/>
</dbReference>
<dbReference type="Pfam" id="PF00155">
    <property type="entry name" value="Aminotran_1_2"/>
    <property type="match status" value="1"/>
</dbReference>
<name>A0A2M8PAQ8_9CHLR</name>
<dbReference type="Gene3D" id="3.90.1150.10">
    <property type="entry name" value="Aspartate Aminotransferase, domain 1"/>
    <property type="match status" value="1"/>
</dbReference>
<dbReference type="EMBL" id="PGTM01000318">
    <property type="protein sequence ID" value="PJF34636.1"/>
    <property type="molecule type" value="Genomic_DNA"/>
</dbReference>
<organism evidence="6 7">
    <name type="scientific">Candidatus Thermofonsia Clade 1 bacterium</name>
    <dbReference type="NCBI Taxonomy" id="2364210"/>
    <lineage>
        <taxon>Bacteria</taxon>
        <taxon>Bacillati</taxon>
        <taxon>Chloroflexota</taxon>
        <taxon>Candidatus Thermofontia</taxon>
        <taxon>Candidatus Thermofonsia Clade 1</taxon>
    </lineage>
</organism>
<accession>A0A2M8PAQ8</accession>
<protein>
    <submittedName>
        <fullName evidence="6">8-amino-7-oxononanoate synthase</fullName>
    </submittedName>
</protein>